<feature type="domain" description="Copper amine oxidase-like N-terminal" evidence="1">
    <location>
        <begin position="27"/>
        <end position="72"/>
    </location>
</feature>
<feature type="domain" description="Copper amine oxidase-like N-terminal" evidence="1">
    <location>
        <begin position="97"/>
        <end position="130"/>
    </location>
</feature>
<dbReference type="Pfam" id="PF07833">
    <property type="entry name" value="Cu_amine_oxidN1"/>
    <property type="match status" value="2"/>
</dbReference>
<gene>
    <name evidence="2" type="ORF">S03H2_34279</name>
</gene>
<name>X1HKW6_9ZZZZ</name>
<dbReference type="AlphaFoldDB" id="X1HKW6"/>
<dbReference type="SUPFAM" id="SSF55383">
    <property type="entry name" value="Copper amine oxidase, domain N"/>
    <property type="match status" value="1"/>
</dbReference>
<dbReference type="EMBL" id="BARU01020906">
    <property type="protein sequence ID" value="GAH54459.1"/>
    <property type="molecule type" value="Genomic_DNA"/>
</dbReference>
<dbReference type="InterPro" id="IPR012854">
    <property type="entry name" value="Cu_amine_oxidase-like_N"/>
</dbReference>
<reference evidence="2" key="1">
    <citation type="journal article" date="2014" name="Front. Microbiol.">
        <title>High frequency of phylogenetically diverse reductive dehalogenase-homologous genes in deep subseafloor sedimentary metagenomes.</title>
        <authorList>
            <person name="Kawai M."/>
            <person name="Futagami T."/>
            <person name="Toyoda A."/>
            <person name="Takaki Y."/>
            <person name="Nishi S."/>
            <person name="Hori S."/>
            <person name="Arai W."/>
            <person name="Tsubouchi T."/>
            <person name="Morono Y."/>
            <person name="Uchiyama I."/>
            <person name="Ito T."/>
            <person name="Fujiyama A."/>
            <person name="Inagaki F."/>
            <person name="Takami H."/>
        </authorList>
    </citation>
    <scope>NUCLEOTIDE SEQUENCE</scope>
    <source>
        <strain evidence="2">Expedition CK06-06</strain>
    </source>
</reference>
<accession>X1HKW6</accession>
<dbReference type="Gene3D" id="3.30.457.10">
    <property type="entry name" value="Copper amine oxidase-like, N-terminal domain"/>
    <property type="match status" value="1"/>
</dbReference>
<proteinExistence type="predicted"/>
<comment type="caution">
    <text evidence="2">The sequence shown here is derived from an EMBL/GenBank/DDBJ whole genome shotgun (WGS) entry which is preliminary data.</text>
</comment>
<dbReference type="InterPro" id="IPR036582">
    <property type="entry name" value="Mao_N_sf"/>
</dbReference>
<organism evidence="2">
    <name type="scientific">marine sediment metagenome</name>
    <dbReference type="NCBI Taxonomy" id="412755"/>
    <lineage>
        <taxon>unclassified sequences</taxon>
        <taxon>metagenomes</taxon>
        <taxon>ecological metagenomes</taxon>
    </lineage>
</organism>
<evidence type="ECO:0000313" key="2">
    <source>
        <dbReference type="EMBL" id="GAH54459.1"/>
    </source>
</evidence>
<protein>
    <recommendedName>
        <fullName evidence="1">Copper amine oxidase-like N-terminal domain-containing protein</fullName>
    </recommendedName>
</protein>
<sequence length="135" mass="14148">MRHLAASIAVLIFAGVALADEPVKLIVNGGTIKSDPAPIIRDGHVYVPLRVAGEAVGAEVTYDAELKIVKLCARPPNYTLGNLGGACMIIDQSEGLTVKGRLFLGVRKLAESLGSKVKWDNQAKTVTITSAAPAL</sequence>
<evidence type="ECO:0000259" key="1">
    <source>
        <dbReference type="Pfam" id="PF07833"/>
    </source>
</evidence>